<dbReference type="AlphaFoldDB" id="A0A7E4WBF0"/>
<protein>
    <submittedName>
        <fullName evidence="2">Uncharacterized protein</fullName>
    </submittedName>
</protein>
<sequence>MALNKSPAMAPIKNHFFTFSLPSIDDDALTHSGTLYSASAPGFAPPSGFVVFRAQRLTVIAHVATDSTNTPAGLCLPSPSSHCLAVFTFLNQHRLSN</sequence>
<dbReference type="Proteomes" id="UP000492821">
    <property type="component" value="Unassembled WGS sequence"/>
</dbReference>
<evidence type="ECO:0000313" key="2">
    <source>
        <dbReference type="WBParaSite" id="Pan_g889.t1"/>
    </source>
</evidence>
<reference evidence="1" key="1">
    <citation type="journal article" date="2013" name="Genetics">
        <title>The draft genome and transcriptome of Panagrellus redivivus are shaped by the harsh demands of a free-living lifestyle.</title>
        <authorList>
            <person name="Srinivasan J."/>
            <person name="Dillman A.R."/>
            <person name="Macchietto M.G."/>
            <person name="Heikkinen L."/>
            <person name="Lakso M."/>
            <person name="Fracchia K.M."/>
            <person name="Antoshechkin I."/>
            <person name="Mortazavi A."/>
            <person name="Wong G."/>
            <person name="Sternberg P.W."/>
        </authorList>
    </citation>
    <scope>NUCLEOTIDE SEQUENCE [LARGE SCALE GENOMIC DNA]</scope>
    <source>
        <strain evidence="1">MT8872</strain>
    </source>
</reference>
<keyword evidence="1" id="KW-1185">Reference proteome</keyword>
<proteinExistence type="predicted"/>
<accession>A0A7E4WBF0</accession>
<organism evidence="1 2">
    <name type="scientific">Panagrellus redivivus</name>
    <name type="common">Microworm</name>
    <dbReference type="NCBI Taxonomy" id="6233"/>
    <lineage>
        <taxon>Eukaryota</taxon>
        <taxon>Metazoa</taxon>
        <taxon>Ecdysozoa</taxon>
        <taxon>Nematoda</taxon>
        <taxon>Chromadorea</taxon>
        <taxon>Rhabditida</taxon>
        <taxon>Tylenchina</taxon>
        <taxon>Panagrolaimomorpha</taxon>
        <taxon>Panagrolaimoidea</taxon>
        <taxon>Panagrolaimidae</taxon>
        <taxon>Panagrellus</taxon>
    </lineage>
</organism>
<evidence type="ECO:0000313" key="1">
    <source>
        <dbReference type="Proteomes" id="UP000492821"/>
    </source>
</evidence>
<reference evidence="2" key="2">
    <citation type="submission" date="2020-10" db="UniProtKB">
        <authorList>
            <consortium name="WormBaseParasite"/>
        </authorList>
    </citation>
    <scope>IDENTIFICATION</scope>
</reference>
<name>A0A7E4WBF0_PANRE</name>
<dbReference type="WBParaSite" id="Pan_g889.t1">
    <property type="protein sequence ID" value="Pan_g889.t1"/>
    <property type="gene ID" value="Pan_g889"/>
</dbReference>